<sequence length="206" mass="23689">MDCEKLLSEIAVSPVVWNKHHTNYSNRLILEKTWQAIADKMGKPAEQCKKKFKYLKDEYRKAQRNVSKLASGAAAAESHVSKFKYFNLMHFLKDDFGGDACGLMDEKSMAFSDNTTQIMTVRSAKDDFEKAGPSKQRQEDMDNEIIEIEKEKEIEKIENNGNNKESDDLLFFKSLIPLMPSSLSASQKLRMRTDFLNVVLKYLDED</sequence>
<proteinExistence type="predicted"/>
<organism evidence="2 3">
    <name type="scientific">Drosophila pseudoobscura pseudoobscura</name>
    <name type="common">Fruit fly</name>
    <dbReference type="NCBI Taxonomy" id="46245"/>
    <lineage>
        <taxon>Eukaryota</taxon>
        <taxon>Metazoa</taxon>
        <taxon>Ecdysozoa</taxon>
        <taxon>Arthropoda</taxon>
        <taxon>Hexapoda</taxon>
        <taxon>Insecta</taxon>
        <taxon>Pterygota</taxon>
        <taxon>Neoptera</taxon>
        <taxon>Endopterygota</taxon>
        <taxon>Diptera</taxon>
        <taxon>Brachycera</taxon>
        <taxon>Muscomorpha</taxon>
        <taxon>Ephydroidea</taxon>
        <taxon>Drosophilidae</taxon>
        <taxon>Drosophila</taxon>
        <taxon>Sophophora</taxon>
    </lineage>
</organism>
<evidence type="ECO:0000313" key="3">
    <source>
        <dbReference type="RefSeq" id="XP_015041460.2"/>
    </source>
</evidence>
<dbReference type="Proteomes" id="UP000001819">
    <property type="component" value="Chromosome X"/>
</dbReference>
<dbReference type="Pfam" id="PF10545">
    <property type="entry name" value="MADF_DNA_bdg"/>
    <property type="match status" value="1"/>
</dbReference>
<accession>A0A6I8VHV2</accession>
<evidence type="ECO:0000313" key="2">
    <source>
        <dbReference type="Proteomes" id="UP000001819"/>
    </source>
</evidence>
<dbReference type="PROSITE" id="PS51029">
    <property type="entry name" value="MADF"/>
    <property type="match status" value="1"/>
</dbReference>
<dbReference type="RefSeq" id="XP_015041460.2">
    <property type="nucleotide sequence ID" value="XM_015185974.2"/>
</dbReference>
<dbReference type="GO" id="GO:0006357">
    <property type="term" value="P:regulation of transcription by RNA polymerase II"/>
    <property type="evidence" value="ECO:0007669"/>
    <property type="project" value="TreeGrafter"/>
</dbReference>
<feature type="domain" description="MADF" evidence="1">
    <location>
        <begin position="5"/>
        <end position="97"/>
    </location>
</feature>
<dbReference type="PANTHER" id="PTHR12243:SF67">
    <property type="entry name" value="COREPRESSOR OF PANGOLIN, ISOFORM A-RELATED"/>
    <property type="match status" value="1"/>
</dbReference>
<dbReference type="SMART" id="SM00595">
    <property type="entry name" value="MADF"/>
    <property type="match status" value="1"/>
</dbReference>
<dbReference type="GO" id="GO:0005634">
    <property type="term" value="C:nucleus"/>
    <property type="evidence" value="ECO:0007669"/>
    <property type="project" value="TreeGrafter"/>
</dbReference>
<dbReference type="PANTHER" id="PTHR12243">
    <property type="entry name" value="MADF DOMAIN TRANSCRIPTION FACTOR"/>
    <property type="match status" value="1"/>
</dbReference>
<gene>
    <name evidence="3" type="primary">LOC26532389</name>
</gene>
<evidence type="ECO:0000259" key="1">
    <source>
        <dbReference type="PROSITE" id="PS51029"/>
    </source>
</evidence>
<name>A0A6I8VHV2_DROPS</name>
<dbReference type="InterPro" id="IPR039353">
    <property type="entry name" value="TF_Adf1"/>
</dbReference>
<dbReference type="KEGG" id="dpo:26532389"/>
<dbReference type="InParanoid" id="A0A6I8VHV2"/>
<dbReference type="AlphaFoldDB" id="A0A6I8VHV2"/>
<protein>
    <recommendedName>
        <fullName evidence="1">MADF domain-containing protein</fullName>
    </recommendedName>
</protein>
<keyword evidence="2" id="KW-1185">Reference proteome</keyword>
<dbReference type="InterPro" id="IPR006578">
    <property type="entry name" value="MADF-dom"/>
</dbReference>
<dbReference type="GO" id="GO:0005667">
    <property type="term" value="C:transcription regulator complex"/>
    <property type="evidence" value="ECO:0007669"/>
    <property type="project" value="TreeGrafter"/>
</dbReference>
<reference evidence="3" key="1">
    <citation type="submission" date="2025-08" db="UniProtKB">
        <authorList>
            <consortium name="RefSeq"/>
        </authorList>
    </citation>
    <scope>IDENTIFICATION</scope>
    <source>
        <strain evidence="3">MV-25-SWS-2005</strain>
        <tissue evidence="3">Whole body</tissue>
    </source>
</reference>